<feature type="domain" description="FAD-binding" evidence="11">
    <location>
        <begin position="5"/>
        <end position="363"/>
    </location>
</feature>
<evidence type="ECO:0000256" key="5">
    <source>
        <dbReference type="ARBA" id="ARBA00022692"/>
    </source>
</evidence>
<evidence type="ECO:0000313" key="12">
    <source>
        <dbReference type="EMBL" id="SPJ85269.1"/>
    </source>
</evidence>
<evidence type="ECO:0000256" key="8">
    <source>
        <dbReference type="ARBA" id="ARBA00023002"/>
    </source>
</evidence>
<dbReference type="InterPro" id="IPR036188">
    <property type="entry name" value="FAD/NAD-bd_sf"/>
</dbReference>
<dbReference type="AlphaFoldDB" id="A0AAE8MJD4"/>
<evidence type="ECO:0000256" key="9">
    <source>
        <dbReference type="ARBA" id="ARBA00023033"/>
    </source>
</evidence>
<keyword evidence="13" id="KW-1185">Reference proteome</keyword>
<name>A0AAE8MJD4_9HYPO</name>
<reference evidence="12" key="1">
    <citation type="submission" date="2018-03" db="EMBL/GenBank/DDBJ databases">
        <authorList>
            <person name="Guldener U."/>
        </authorList>
    </citation>
    <scope>NUCLEOTIDE SEQUENCE</scope>
</reference>
<evidence type="ECO:0000256" key="7">
    <source>
        <dbReference type="ARBA" id="ARBA00022989"/>
    </source>
</evidence>
<dbReference type="GO" id="GO:0016020">
    <property type="term" value="C:membrane"/>
    <property type="evidence" value="ECO:0007669"/>
    <property type="project" value="UniProtKB-SubCell"/>
</dbReference>
<keyword evidence="10" id="KW-0472">Membrane</keyword>
<dbReference type="Gene3D" id="3.50.50.60">
    <property type="entry name" value="FAD/NAD(P)-binding domain"/>
    <property type="match status" value="1"/>
</dbReference>
<comment type="similarity">
    <text evidence="3">Belongs to the paxM FAD-dependent monooxygenase family.</text>
</comment>
<dbReference type="SUPFAM" id="SSF51905">
    <property type="entry name" value="FAD/NAD(P)-binding domain"/>
    <property type="match status" value="1"/>
</dbReference>
<dbReference type="GO" id="GO:0071949">
    <property type="term" value="F:FAD binding"/>
    <property type="evidence" value="ECO:0007669"/>
    <property type="project" value="InterPro"/>
</dbReference>
<protein>
    <recommendedName>
        <fullName evidence="11">FAD-binding domain-containing protein</fullName>
    </recommendedName>
</protein>
<evidence type="ECO:0000259" key="11">
    <source>
        <dbReference type="Pfam" id="PF01494"/>
    </source>
</evidence>
<keyword evidence="4" id="KW-0285">Flavoprotein</keyword>
<keyword evidence="5" id="KW-0812">Transmembrane</keyword>
<evidence type="ECO:0000313" key="13">
    <source>
        <dbReference type="Proteomes" id="UP001187734"/>
    </source>
</evidence>
<keyword evidence="6" id="KW-0274">FAD</keyword>
<dbReference type="PANTHER" id="PTHR47356:SF2">
    <property type="entry name" value="FAD-BINDING DOMAIN-CONTAINING PROTEIN-RELATED"/>
    <property type="match status" value="1"/>
</dbReference>
<proteinExistence type="inferred from homology"/>
<gene>
    <name evidence="12" type="ORF">FTOL_11050</name>
</gene>
<evidence type="ECO:0000256" key="6">
    <source>
        <dbReference type="ARBA" id="ARBA00022827"/>
    </source>
</evidence>
<dbReference type="PANTHER" id="PTHR47356">
    <property type="entry name" value="FAD-DEPENDENT MONOOXYGENASE ASQG-RELATED"/>
    <property type="match status" value="1"/>
</dbReference>
<evidence type="ECO:0000256" key="2">
    <source>
        <dbReference type="ARBA" id="ARBA00004370"/>
    </source>
</evidence>
<comment type="caution">
    <text evidence="12">The sequence shown here is derived from an EMBL/GenBank/DDBJ whole genome shotgun (WGS) entry which is preliminary data.</text>
</comment>
<evidence type="ECO:0000256" key="3">
    <source>
        <dbReference type="ARBA" id="ARBA00007992"/>
    </source>
</evidence>
<dbReference type="InterPro" id="IPR050562">
    <property type="entry name" value="FAD_mOase_fung"/>
</dbReference>
<keyword evidence="8" id="KW-0560">Oxidoreductase</keyword>
<comment type="cofactor">
    <cofactor evidence="1">
        <name>FAD</name>
        <dbReference type="ChEBI" id="CHEBI:57692"/>
    </cofactor>
</comment>
<comment type="subcellular location">
    <subcellularLocation>
        <location evidence="2">Membrane</location>
    </subcellularLocation>
</comment>
<dbReference type="Proteomes" id="UP001187734">
    <property type="component" value="Unassembled WGS sequence"/>
</dbReference>
<dbReference type="EMBL" id="ONZP01000455">
    <property type="protein sequence ID" value="SPJ85269.1"/>
    <property type="molecule type" value="Genomic_DNA"/>
</dbReference>
<dbReference type="Pfam" id="PF01494">
    <property type="entry name" value="FAD_binding_3"/>
    <property type="match status" value="1"/>
</dbReference>
<evidence type="ECO:0000256" key="10">
    <source>
        <dbReference type="ARBA" id="ARBA00023136"/>
    </source>
</evidence>
<accession>A0AAE8MJD4</accession>
<organism evidence="12 13">
    <name type="scientific">Fusarium torulosum</name>
    <dbReference type="NCBI Taxonomy" id="33205"/>
    <lineage>
        <taxon>Eukaryota</taxon>
        <taxon>Fungi</taxon>
        <taxon>Dikarya</taxon>
        <taxon>Ascomycota</taxon>
        <taxon>Pezizomycotina</taxon>
        <taxon>Sordariomycetes</taxon>
        <taxon>Hypocreomycetidae</taxon>
        <taxon>Hypocreales</taxon>
        <taxon>Nectriaceae</taxon>
        <taxon>Fusarium</taxon>
    </lineage>
</organism>
<sequence>MVSFKVIVVGAGPVGLVLAHALQASGIDYVLVEQRSQVPPDPAYGLFLWPQIMRIFHQLGLLESITAVSQPMLEAIHRSIDGNVLHREEGFRKLEVMFGYPMAIFNRGDFASTLLNALDKKEERVKTGKRLSKITNSKTGVRVDFADGTHEEGSIVVGADGVWSSVRDQMTAQAPKGLFDEASNPFEATYAGVFAKSSLNDANVAGKIEPGRNINVYQPGSHVQVFTTREEAMIIVYHRISAERKRTYFGQNDAEDAAKPWLDVPVGEGLTFGDLWEKKVAGGSANFDEGVLPWWHWGRTVLVGDAAHKMNPIRGAGACSGIEDAVALVNALKDVLRHEPNPSFFELSQAFVAYQHEREAAAKLWLEISHLNLELCIGPHQPALKAASIADLKAIPLVASGPVLKHVPFPDEKSGFIPWVKKVRKSKDTEQIKAHL</sequence>
<keyword evidence="9" id="KW-0503">Monooxygenase</keyword>
<dbReference type="PRINTS" id="PR00420">
    <property type="entry name" value="RNGMNOXGNASE"/>
</dbReference>
<dbReference type="GO" id="GO:0004497">
    <property type="term" value="F:monooxygenase activity"/>
    <property type="evidence" value="ECO:0007669"/>
    <property type="project" value="UniProtKB-KW"/>
</dbReference>
<evidence type="ECO:0000256" key="1">
    <source>
        <dbReference type="ARBA" id="ARBA00001974"/>
    </source>
</evidence>
<evidence type="ECO:0000256" key="4">
    <source>
        <dbReference type="ARBA" id="ARBA00022630"/>
    </source>
</evidence>
<dbReference type="InterPro" id="IPR002938">
    <property type="entry name" value="FAD-bd"/>
</dbReference>
<keyword evidence="7" id="KW-1133">Transmembrane helix</keyword>